<dbReference type="RefSeq" id="XP_024719637.1">
    <property type="nucleotide sequence ID" value="XM_024865265.1"/>
</dbReference>
<keyword evidence="3" id="KW-1185">Reference proteome</keyword>
<proteinExistence type="predicted"/>
<feature type="region of interest" description="Disordered" evidence="1">
    <location>
        <begin position="112"/>
        <end position="147"/>
    </location>
</feature>
<evidence type="ECO:0000313" key="3">
    <source>
        <dbReference type="Proteomes" id="UP000241818"/>
    </source>
</evidence>
<name>A0A2T3AY97_AMORE</name>
<organism evidence="2 3">
    <name type="scientific">Amorphotheca resinae ATCC 22711</name>
    <dbReference type="NCBI Taxonomy" id="857342"/>
    <lineage>
        <taxon>Eukaryota</taxon>
        <taxon>Fungi</taxon>
        <taxon>Dikarya</taxon>
        <taxon>Ascomycota</taxon>
        <taxon>Pezizomycotina</taxon>
        <taxon>Leotiomycetes</taxon>
        <taxon>Helotiales</taxon>
        <taxon>Amorphothecaceae</taxon>
        <taxon>Amorphotheca</taxon>
    </lineage>
</organism>
<dbReference type="GeneID" id="36573346"/>
<dbReference type="AlphaFoldDB" id="A0A2T3AY97"/>
<protein>
    <submittedName>
        <fullName evidence="2">Uncharacterized protein</fullName>
    </submittedName>
</protein>
<feature type="compositionally biased region" description="Polar residues" evidence="1">
    <location>
        <begin position="112"/>
        <end position="125"/>
    </location>
</feature>
<dbReference type="EMBL" id="KZ679013">
    <property type="protein sequence ID" value="PSS15038.1"/>
    <property type="molecule type" value="Genomic_DNA"/>
</dbReference>
<evidence type="ECO:0000256" key="1">
    <source>
        <dbReference type="SAM" id="MobiDB-lite"/>
    </source>
</evidence>
<feature type="non-terminal residue" evidence="2">
    <location>
        <position position="1"/>
    </location>
</feature>
<evidence type="ECO:0000313" key="2">
    <source>
        <dbReference type="EMBL" id="PSS15038.1"/>
    </source>
</evidence>
<sequence length="147" mass="15848">DDTISHSFLVSICFSCPRQELSLPTSFPYPAPLPPESQSRPSVQSRPVSLIQVNACRKGVKSFLLQPPPAPSVLLLPPWAFVKRNVPCAVSVSSVMSHVSCLIPHVSCHPTQPSGQPQISGLQNPSPLPTDKQGARPYLTLRPPPVT</sequence>
<dbReference type="InParanoid" id="A0A2T3AY97"/>
<dbReference type="Proteomes" id="UP000241818">
    <property type="component" value="Unassembled WGS sequence"/>
</dbReference>
<gene>
    <name evidence="2" type="ORF">M430DRAFT_256066</name>
</gene>
<accession>A0A2T3AY97</accession>
<reference evidence="2 3" key="1">
    <citation type="journal article" date="2018" name="New Phytol.">
        <title>Comparative genomics and transcriptomics depict ericoid mycorrhizal fungi as versatile saprotrophs and plant mutualists.</title>
        <authorList>
            <person name="Martino E."/>
            <person name="Morin E."/>
            <person name="Grelet G.A."/>
            <person name="Kuo A."/>
            <person name="Kohler A."/>
            <person name="Daghino S."/>
            <person name="Barry K.W."/>
            <person name="Cichocki N."/>
            <person name="Clum A."/>
            <person name="Dockter R.B."/>
            <person name="Hainaut M."/>
            <person name="Kuo R.C."/>
            <person name="LaButti K."/>
            <person name="Lindahl B.D."/>
            <person name="Lindquist E.A."/>
            <person name="Lipzen A."/>
            <person name="Khouja H.R."/>
            <person name="Magnuson J."/>
            <person name="Murat C."/>
            <person name="Ohm R.A."/>
            <person name="Singer S.W."/>
            <person name="Spatafora J.W."/>
            <person name="Wang M."/>
            <person name="Veneault-Fourrey C."/>
            <person name="Henrissat B."/>
            <person name="Grigoriev I.V."/>
            <person name="Martin F.M."/>
            <person name="Perotto S."/>
        </authorList>
    </citation>
    <scope>NUCLEOTIDE SEQUENCE [LARGE SCALE GENOMIC DNA]</scope>
    <source>
        <strain evidence="2 3">ATCC 22711</strain>
    </source>
</reference>